<organism evidence="2 3">
    <name type="scientific">Fusarium gaditjirri</name>
    <dbReference type="NCBI Taxonomy" id="282569"/>
    <lineage>
        <taxon>Eukaryota</taxon>
        <taxon>Fungi</taxon>
        <taxon>Dikarya</taxon>
        <taxon>Ascomycota</taxon>
        <taxon>Pezizomycotina</taxon>
        <taxon>Sordariomycetes</taxon>
        <taxon>Hypocreomycetidae</taxon>
        <taxon>Hypocreales</taxon>
        <taxon>Nectriaceae</taxon>
        <taxon>Fusarium</taxon>
        <taxon>Fusarium nisikadoi species complex</taxon>
    </lineage>
</organism>
<evidence type="ECO:0000259" key="1">
    <source>
        <dbReference type="Pfam" id="PF06985"/>
    </source>
</evidence>
<dbReference type="Pfam" id="PF06985">
    <property type="entry name" value="HET"/>
    <property type="match status" value="1"/>
</dbReference>
<comment type="caution">
    <text evidence="2">The sequence shown here is derived from an EMBL/GenBank/DDBJ whole genome shotgun (WGS) entry which is preliminary data.</text>
</comment>
<dbReference type="AlphaFoldDB" id="A0A8H4WQC4"/>
<dbReference type="EMBL" id="JABFAI010000343">
    <property type="protein sequence ID" value="KAF4945964.1"/>
    <property type="molecule type" value="Genomic_DNA"/>
</dbReference>
<evidence type="ECO:0000313" key="2">
    <source>
        <dbReference type="EMBL" id="KAF4945964.1"/>
    </source>
</evidence>
<keyword evidence="3" id="KW-1185">Reference proteome</keyword>
<accession>A0A8H4WQC4</accession>
<dbReference type="PANTHER" id="PTHR33112">
    <property type="entry name" value="DOMAIN PROTEIN, PUTATIVE-RELATED"/>
    <property type="match status" value="1"/>
</dbReference>
<reference evidence="2" key="1">
    <citation type="journal article" date="2020" name="BMC Genomics">
        <title>Correction to: Identification and distribution of gene clusters required for synthesis of sphingolipid metabolism inhibitors in diverse species of the filamentous fungus Fusarium.</title>
        <authorList>
            <person name="Kim H.S."/>
            <person name="Lohmar J.M."/>
            <person name="Busman M."/>
            <person name="Brown D.W."/>
            <person name="Naumann T.A."/>
            <person name="Divon H.H."/>
            <person name="Lysoe E."/>
            <person name="Uhlig S."/>
            <person name="Proctor R.H."/>
        </authorList>
    </citation>
    <scope>NUCLEOTIDE SEQUENCE</scope>
    <source>
        <strain evidence="2">NRRL 45417</strain>
    </source>
</reference>
<evidence type="ECO:0000313" key="3">
    <source>
        <dbReference type="Proteomes" id="UP000604273"/>
    </source>
</evidence>
<dbReference type="Proteomes" id="UP000604273">
    <property type="component" value="Unassembled WGS sequence"/>
</dbReference>
<protein>
    <recommendedName>
        <fullName evidence="1">Heterokaryon incompatibility domain-containing protein</fullName>
    </recommendedName>
</protein>
<dbReference type="OrthoDB" id="47007at2759"/>
<gene>
    <name evidence="2" type="ORF">FGADI_11537</name>
</gene>
<dbReference type="InterPro" id="IPR010730">
    <property type="entry name" value="HET"/>
</dbReference>
<proteinExistence type="predicted"/>
<dbReference type="PANTHER" id="PTHR33112:SF16">
    <property type="entry name" value="HETEROKARYON INCOMPATIBILITY DOMAIN-CONTAINING PROTEIN"/>
    <property type="match status" value="1"/>
</dbReference>
<name>A0A8H4WQC4_9HYPO</name>
<reference evidence="2" key="2">
    <citation type="submission" date="2020-05" db="EMBL/GenBank/DDBJ databases">
        <authorList>
            <person name="Kim H.-S."/>
            <person name="Proctor R.H."/>
            <person name="Brown D.W."/>
        </authorList>
    </citation>
    <scope>NUCLEOTIDE SEQUENCE</scope>
    <source>
        <strain evidence="2">NRRL 45417</strain>
    </source>
</reference>
<sequence>MTLCDLCRAILWDTLPTVPRDIICGYMTGNPYIQYFRNWRLEDKGSPHYQSLHALQRSALDLHCALCDLILEQVLQCQAELEKLKPSWELNEAFKYAWPLWEFWLVKPASGRDGFWVMTFTDECGFEGEVTRREARLVAAIGLCVKDETFLPTRVIDVGDEFNSPYVKLYETQKYDAGRYVALSYCWGTIPQFITTKSTLQDRKDGIMVSSLPRTHQDAIQLTQKLRGDKEDWEQESAKMLSVYANSYLTIAASNGTDSFKGLFSEIPTRKYIQIDLVFGDLQGQVLAFNLPLQEEATSAGCLMKDTDPTFPAFVDYITMPKEPLSGRGWTLQERVLSHRVLHYSNQQMLFECNEAFRGEDGLFLQARFDTIHKKRNERDITAIDQEIQRSIYKDALLKSWYRLVRLYAQRHLSVPSDKLPAVSGLASVFAERLDDQYLAGLWRSDLVVGLCWQGPKYGCRRVREYRAPSWSWASVDGSVSVDIPYTHSILAKIVDAEATPKGANPYGEVLEGQIKIRAPMERLYPTLRESTQQAGFELRTENAQDGGVICRFDSPEFTEDLFKEARGTPENIQGREFFALLLIETPGFRDENYPIWGLVIENIQGKEEYQRVGNIRTSRRALREETKGKVKDQARLITLV</sequence>
<feature type="domain" description="Heterokaryon incompatibility" evidence="1">
    <location>
        <begin position="180"/>
        <end position="334"/>
    </location>
</feature>